<keyword evidence="1" id="KW-0732">Signal</keyword>
<dbReference type="EMBL" id="FNVT01000022">
    <property type="protein sequence ID" value="SEH01913.1"/>
    <property type="molecule type" value="Genomic_DNA"/>
</dbReference>
<evidence type="ECO:0000313" key="2">
    <source>
        <dbReference type="EMBL" id="SEH01913.1"/>
    </source>
</evidence>
<feature type="signal peptide" evidence="1">
    <location>
        <begin position="1"/>
        <end position="24"/>
    </location>
</feature>
<proteinExistence type="predicted"/>
<evidence type="ECO:0000256" key="1">
    <source>
        <dbReference type="SAM" id="SignalP"/>
    </source>
</evidence>
<evidence type="ECO:0008006" key="4">
    <source>
        <dbReference type="Google" id="ProtNLM"/>
    </source>
</evidence>
<feature type="chain" id="PRO_5009297532" description="Peptidase inhibitor family I36" evidence="1">
    <location>
        <begin position="25"/>
        <end position="116"/>
    </location>
</feature>
<sequence length="116" mass="12525">MMRTFLVTASALTLLLGLAPAAQAANPPFCKGVKPCFLGGDVGVTWVNAAASSSAQGRKVAARLLRNAKAVHRKYGAPEWIDINVLKKGACWRKYGGITRKPSRACLYEHVERKLS</sequence>
<name>A0A1H6EWX0_9ACTN</name>
<organism evidence="2 3">
    <name type="scientific">Nonomuraea solani</name>
    <dbReference type="NCBI Taxonomy" id="1144553"/>
    <lineage>
        <taxon>Bacteria</taxon>
        <taxon>Bacillati</taxon>
        <taxon>Actinomycetota</taxon>
        <taxon>Actinomycetes</taxon>
        <taxon>Streptosporangiales</taxon>
        <taxon>Streptosporangiaceae</taxon>
        <taxon>Nonomuraea</taxon>
    </lineage>
</organism>
<dbReference type="RefSeq" id="WP_103962985.1">
    <property type="nucleotide sequence ID" value="NZ_FNVT01000022.1"/>
</dbReference>
<protein>
    <recommendedName>
        <fullName evidence="4">Peptidase inhibitor family I36</fullName>
    </recommendedName>
</protein>
<reference evidence="2 3" key="1">
    <citation type="submission" date="2016-10" db="EMBL/GenBank/DDBJ databases">
        <authorList>
            <person name="de Groot N.N."/>
        </authorList>
    </citation>
    <scope>NUCLEOTIDE SEQUENCE [LARGE SCALE GENOMIC DNA]</scope>
    <source>
        <strain evidence="2 3">CGMCC 4.7037</strain>
    </source>
</reference>
<dbReference type="Proteomes" id="UP000236732">
    <property type="component" value="Unassembled WGS sequence"/>
</dbReference>
<gene>
    <name evidence="2" type="ORF">SAMN05444920_122164</name>
</gene>
<dbReference type="AlphaFoldDB" id="A0A1H6EWX0"/>
<keyword evidence="3" id="KW-1185">Reference proteome</keyword>
<evidence type="ECO:0000313" key="3">
    <source>
        <dbReference type="Proteomes" id="UP000236732"/>
    </source>
</evidence>
<dbReference type="OrthoDB" id="3542059at2"/>
<accession>A0A1H6EWX0</accession>